<dbReference type="SUPFAM" id="SSF90209">
    <property type="entry name" value="Ran binding protein zinc finger-like"/>
    <property type="match status" value="2"/>
</dbReference>
<accession>T1L551</accession>
<feature type="active site" evidence="10 11">
    <location>
        <position position="512"/>
    </location>
</feature>
<dbReference type="GO" id="GO:0006508">
    <property type="term" value="P:proteolysis"/>
    <property type="evidence" value="ECO:0007669"/>
    <property type="project" value="UniProtKB-KW"/>
</dbReference>
<evidence type="ECO:0000256" key="12">
    <source>
        <dbReference type="PROSITE-ProRule" id="PRU00322"/>
    </source>
</evidence>
<dbReference type="Pfam" id="PF00648">
    <property type="entry name" value="Peptidase_C2"/>
    <property type="match status" value="1"/>
</dbReference>
<keyword evidence="7 11" id="KW-0378">Hydrolase</keyword>
<dbReference type="PRINTS" id="PR00704">
    <property type="entry name" value="CALPAIN"/>
</dbReference>
<feature type="domain" description="Calpain catalytic" evidence="15">
    <location>
        <begin position="447"/>
        <end position="754"/>
    </location>
</feature>
<feature type="compositionally biased region" description="Low complexity" evidence="13">
    <location>
        <begin position="68"/>
        <end position="82"/>
    </location>
</feature>
<dbReference type="HOGENOM" id="CLU_003001_3_1_1"/>
<dbReference type="FunFam" id="3.90.70.10:FF:000010">
    <property type="entry name" value="Calpain 15"/>
    <property type="match status" value="1"/>
</dbReference>
<evidence type="ECO:0000256" key="1">
    <source>
        <dbReference type="ARBA" id="ARBA00007623"/>
    </source>
</evidence>
<feature type="region of interest" description="Disordered" evidence="13">
    <location>
        <begin position="140"/>
        <end position="170"/>
    </location>
</feature>
<dbReference type="GO" id="GO:0008270">
    <property type="term" value="F:zinc ion binding"/>
    <property type="evidence" value="ECO:0007669"/>
    <property type="project" value="UniProtKB-KW"/>
</dbReference>
<sequence length="1030" mass="114860">MNVRQAKFKARLRKHDSEGSRPSSDSNQMNSNDVILIDISNDNSSLIISRPSPLSSNKQKEIQQQNASNSQGLLPSLSSSSSSSFNNNCQVKRSKSLHEVPSVEFPSCSQSNVATADPPIFSQTCTQLTNTNSNIMITSLSSSSSNASSSSSSSSSSPSSIASDTDNEELNSQTEDNTFWTCHHCSLSFNTSSSITCLYCDTPRNHNEGSPINLIPRNGTVSYTNNMNSICNRLPSFQSILSSTTSPSSSSTPISSTSLNSSSTNENFWTCIKCTLNNSTEENFCTACGGSKANSTSDKTFQTLKHEESWVCDRCTLRNSKNLEKCMVCESRRPIINQPFSQSVQNNLSTTRPDSTLGKRVKWECSACTYINPVSRYSCEMCQQARSVLTMRPDTVSRSRTSTYRSVNNTLCRGESELMEDLRMIEEGEARDRWENIVRFCKQSGISFVDDSFPPSPKSLYCSWEDKVHCKTVSQWLRLSDIKCHPNMANVKWAVFRTPMVSDISQGVLGNCWLLSALAVLAERPELVKQVMVTREICPQGAYQVRLCKDGKWTTVLVDDLLPCDSSGRLVYSQAKRKQLWVPLIEKAVAKLHGCYEALVSGRAIEGLSTLTGAPCESIPLQPATNGVPQEERIDEDLIWAKLLSSRAAGFLMGASCGGGNMIVNDMEYHRIGLRPRHAYSVLDVQDIDGIRLVRLRNPWGHFSWKGDWSDESDLWTDELKIQLMPHAADDGLFWMSFTDVLKYFDSIDVCKVRKDWNEIRIEGVLPPFVDKENLDLIIITVFEATEIEFSLFQENQRNTKKVQRSQSDLCVLIFKAAPNSFSHIGSLIKHSRRQVRGFVGCQTMLEPGVYAVVCLAFNHWHTTFNGPDDYPKFLLSIHSSKKLLVETIPPPSFILADVIINLTLSKGQRHEGREGMTAYYLTKGWAGLVVVVENRLTDKRIQVICNCCESVNVVSTRGTLRTVDSIPPRHRQVIIILTQLEGIGGFSIAHRLTHRVSHKSGLHDWGPPGTNHLPLLEPEIFGLHAPRPI</sequence>
<comment type="similarity">
    <text evidence="1">Belongs to the peptidase C2 family.</text>
</comment>
<dbReference type="EMBL" id="CAEY01001221">
    <property type="status" value="NOT_ANNOTATED_CDS"/>
    <property type="molecule type" value="Genomic_DNA"/>
</dbReference>
<dbReference type="eggNOG" id="KOG0045">
    <property type="taxonomic scope" value="Eukaryota"/>
</dbReference>
<evidence type="ECO:0000259" key="15">
    <source>
        <dbReference type="PROSITE" id="PS50203"/>
    </source>
</evidence>
<dbReference type="Proteomes" id="UP000015104">
    <property type="component" value="Unassembled WGS sequence"/>
</dbReference>
<evidence type="ECO:0000256" key="10">
    <source>
        <dbReference type="PIRSR" id="PIRSR622684-1"/>
    </source>
</evidence>
<dbReference type="PANTHER" id="PTHR10183:SF382">
    <property type="entry name" value="CALPAIN-15"/>
    <property type="match status" value="1"/>
</dbReference>
<dbReference type="PROSITE" id="PS01358">
    <property type="entry name" value="ZF_RANBP2_1"/>
    <property type="match status" value="3"/>
</dbReference>
<keyword evidence="4" id="KW-0479">Metal-binding</keyword>
<dbReference type="PROSITE" id="PS50199">
    <property type="entry name" value="ZF_RANBP2_2"/>
    <property type="match status" value="3"/>
</dbReference>
<feature type="compositionally biased region" description="Polar residues" evidence="13">
    <location>
        <begin position="20"/>
        <end position="29"/>
    </location>
</feature>
<evidence type="ECO:0000256" key="13">
    <source>
        <dbReference type="SAM" id="MobiDB-lite"/>
    </source>
</evidence>
<keyword evidence="3 11" id="KW-0645">Protease</keyword>
<reference evidence="16" key="2">
    <citation type="submission" date="2015-06" db="UniProtKB">
        <authorList>
            <consortium name="EnsemblMetazoa"/>
        </authorList>
    </citation>
    <scope>IDENTIFICATION</scope>
</reference>
<dbReference type="CDD" id="cd00044">
    <property type="entry name" value="CysPc"/>
    <property type="match status" value="1"/>
</dbReference>
<feature type="compositionally biased region" description="Low complexity" evidence="13">
    <location>
        <begin position="140"/>
        <end position="163"/>
    </location>
</feature>
<dbReference type="Gene3D" id="3.90.70.10">
    <property type="entry name" value="Cysteine proteinases"/>
    <property type="match status" value="1"/>
</dbReference>
<dbReference type="InterPro" id="IPR038765">
    <property type="entry name" value="Papain-like_cys_pep_sf"/>
</dbReference>
<feature type="compositionally biased region" description="Basic residues" evidence="13">
    <location>
        <begin position="1"/>
        <end position="14"/>
    </location>
</feature>
<dbReference type="Gene3D" id="2.30.30.380">
    <property type="entry name" value="Zn-finger domain of Sec23/24"/>
    <property type="match status" value="1"/>
</dbReference>
<keyword evidence="9" id="KW-0862">Zinc</keyword>
<dbReference type="AlphaFoldDB" id="T1L551"/>
<dbReference type="InterPro" id="IPR000169">
    <property type="entry name" value="Pept_cys_AS"/>
</dbReference>
<evidence type="ECO:0000256" key="2">
    <source>
        <dbReference type="ARBA" id="ARBA00022553"/>
    </source>
</evidence>
<keyword evidence="2" id="KW-0597">Phosphoprotein</keyword>
<feature type="domain" description="RanBP2-type" evidence="14">
    <location>
        <begin position="306"/>
        <end position="335"/>
    </location>
</feature>
<dbReference type="STRING" id="32264.T1L551"/>
<evidence type="ECO:0008006" key="18">
    <source>
        <dbReference type="Google" id="ProtNLM"/>
    </source>
</evidence>
<dbReference type="PANTHER" id="PTHR10183">
    <property type="entry name" value="CALPAIN"/>
    <property type="match status" value="1"/>
</dbReference>
<dbReference type="Pfam" id="PF00641">
    <property type="entry name" value="Zn_ribbon_RanBP"/>
    <property type="match status" value="3"/>
</dbReference>
<keyword evidence="5" id="KW-0677">Repeat</keyword>
<evidence type="ECO:0000256" key="7">
    <source>
        <dbReference type="ARBA" id="ARBA00022801"/>
    </source>
</evidence>
<dbReference type="GO" id="GO:0004198">
    <property type="term" value="F:calcium-dependent cysteine-type endopeptidase activity"/>
    <property type="evidence" value="ECO:0007669"/>
    <property type="project" value="InterPro"/>
</dbReference>
<feature type="region of interest" description="Disordered" evidence="13">
    <location>
        <begin position="242"/>
        <end position="264"/>
    </location>
</feature>
<feature type="region of interest" description="Disordered" evidence="13">
    <location>
        <begin position="1"/>
        <end position="31"/>
    </location>
</feature>
<evidence type="ECO:0000256" key="3">
    <source>
        <dbReference type="ARBA" id="ARBA00022670"/>
    </source>
</evidence>
<dbReference type="InterPro" id="IPR001300">
    <property type="entry name" value="Peptidase_C2_calpain_cat"/>
</dbReference>
<evidence type="ECO:0000256" key="6">
    <source>
        <dbReference type="ARBA" id="ARBA00022771"/>
    </source>
</evidence>
<evidence type="ECO:0000313" key="17">
    <source>
        <dbReference type="Proteomes" id="UP000015104"/>
    </source>
</evidence>
<dbReference type="SMART" id="SM00230">
    <property type="entry name" value="CysPc"/>
    <property type="match status" value="1"/>
</dbReference>
<dbReference type="InterPro" id="IPR022684">
    <property type="entry name" value="Calpain_cysteine_protease"/>
</dbReference>
<dbReference type="PROSITE" id="PS50203">
    <property type="entry name" value="CALPAIN_CAT"/>
    <property type="match status" value="1"/>
</dbReference>
<reference evidence="17" key="1">
    <citation type="submission" date="2011-08" db="EMBL/GenBank/DDBJ databases">
        <authorList>
            <person name="Rombauts S."/>
        </authorList>
    </citation>
    <scope>NUCLEOTIDE SEQUENCE</scope>
    <source>
        <strain evidence="17">London</strain>
    </source>
</reference>
<feature type="region of interest" description="Disordered" evidence="13">
    <location>
        <begin position="50"/>
        <end position="82"/>
    </location>
</feature>
<dbReference type="Gene3D" id="4.10.1060.10">
    <property type="entry name" value="Zinc finger, RanBP2-type"/>
    <property type="match status" value="1"/>
</dbReference>
<proteinExistence type="inferred from homology"/>
<evidence type="ECO:0000256" key="9">
    <source>
        <dbReference type="ARBA" id="ARBA00022833"/>
    </source>
</evidence>
<dbReference type="EnsemblMetazoa" id="tetur43g00180.1">
    <property type="protein sequence ID" value="tetur43g00180.1"/>
    <property type="gene ID" value="tetur43g00180"/>
</dbReference>
<dbReference type="SUPFAM" id="SSF54001">
    <property type="entry name" value="Cysteine proteinases"/>
    <property type="match status" value="1"/>
</dbReference>
<evidence type="ECO:0000256" key="5">
    <source>
        <dbReference type="ARBA" id="ARBA00022737"/>
    </source>
</evidence>
<dbReference type="GO" id="GO:0005737">
    <property type="term" value="C:cytoplasm"/>
    <property type="evidence" value="ECO:0007669"/>
    <property type="project" value="TreeGrafter"/>
</dbReference>
<evidence type="ECO:0000313" key="16">
    <source>
        <dbReference type="EnsemblMetazoa" id="tetur43g00180.1"/>
    </source>
</evidence>
<keyword evidence="6 12" id="KW-0863">Zinc-finger</keyword>
<evidence type="ECO:0000256" key="8">
    <source>
        <dbReference type="ARBA" id="ARBA00022807"/>
    </source>
</evidence>
<protein>
    <recommendedName>
        <fullName evidence="18">Calpain catalytic domain-containing protein</fullName>
    </recommendedName>
</protein>
<dbReference type="InterPro" id="IPR036443">
    <property type="entry name" value="Znf_RanBP2_sf"/>
</dbReference>
<keyword evidence="8 11" id="KW-0788">Thiol protease</keyword>
<evidence type="ECO:0000256" key="11">
    <source>
        <dbReference type="PROSITE-ProRule" id="PRU00239"/>
    </source>
</evidence>
<dbReference type="PROSITE" id="PS00139">
    <property type="entry name" value="THIOL_PROTEASE_CYS"/>
    <property type="match status" value="1"/>
</dbReference>
<feature type="active site" evidence="10 11">
    <location>
        <position position="698"/>
    </location>
</feature>
<name>T1L551_TETUR</name>
<keyword evidence="17" id="KW-1185">Reference proteome</keyword>
<feature type="domain" description="RanBP2-type" evidence="14">
    <location>
        <begin position="265"/>
        <end position="294"/>
    </location>
</feature>
<feature type="active site" evidence="10 11">
    <location>
        <position position="678"/>
    </location>
</feature>
<organism evidence="16 17">
    <name type="scientific">Tetranychus urticae</name>
    <name type="common">Two-spotted spider mite</name>
    <dbReference type="NCBI Taxonomy" id="32264"/>
    <lineage>
        <taxon>Eukaryota</taxon>
        <taxon>Metazoa</taxon>
        <taxon>Ecdysozoa</taxon>
        <taxon>Arthropoda</taxon>
        <taxon>Chelicerata</taxon>
        <taxon>Arachnida</taxon>
        <taxon>Acari</taxon>
        <taxon>Acariformes</taxon>
        <taxon>Trombidiformes</taxon>
        <taxon>Prostigmata</taxon>
        <taxon>Eleutherengona</taxon>
        <taxon>Raphignathae</taxon>
        <taxon>Tetranychoidea</taxon>
        <taxon>Tetranychidae</taxon>
        <taxon>Tetranychus</taxon>
    </lineage>
</organism>
<evidence type="ECO:0000256" key="4">
    <source>
        <dbReference type="ARBA" id="ARBA00022723"/>
    </source>
</evidence>
<evidence type="ECO:0000259" key="14">
    <source>
        <dbReference type="PROSITE" id="PS50199"/>
    </source>
</evidence>
<dbReference type="InterPro" id="IPR001876">
    <property type="entry name" value="Znf_RanBP2"/>
</dbReference>
<feature type="domain" description="RanBP2-type" evidence="14">
    <location>
        <begin position="356"/>
        <end position="388"/>
    </location>
</feature>
<dbReference type="SMART" id="SM00547">
    <property type="entry name" value="ZnF_RBZ"/>
    <property type="match status" value="4"/>
</dbReference>